<dbReference type="SMART" id="SM00903">
    <property type="entry name" value="Flavin_Reduct"/>
    <property type="match status" value="1"/>
</dbReference>
<dbReference type="RefSeq" id="WP_038062666.1">
    <property type="nucleotide sequence ID" value="NZ_FOVB01000003.1"/>
</dbReference>
<dbReference type="GO" id="GO:0006208">
    <property type="term" value="P:pyrimidine nucleobase catabolic process"/>
    <property type="evidence" value="ECO:0007669"/>
    <property type="project" value="TreeGrafter"/>
</dbReference>
<dbReference type="Gene3D" id="2.30.110.10">
    <property type="entry name" value="Electron Transport, Fmn-binding Protein, Chain A"/>
    <property type="match status" value="1"/>
</dbReference>
<dbReference type="SUPFAM" id="SSF50475">
    <property type="entry name" value="FMN-binding split barrel"/>
    <property type="match status" value="1"/>
</dbReference>
<keyword evidence="1" id="KW-0560">Oxidoreductase</keyword>
<evidence type="ECO:0000313" key="3">
    <source>
        <dbReference type="EMBL" id="KEP71124.1"/>
    </source>
</evidence>
<dbReference type="Proteomes" id="UP000027725">
    <property type="component" value="Unassembled WGS sequence"/>
</dbReference>
<sequence length="167" mass="17874">MTSEPLSPETQAFRDGMSRLGAAVNLVTTDGAAGRHGITVSAVCSVTDTPPTLLVCINQNAFAHDAFLENGVLCVNVLAPDHQDLSRRFARWTGEERFNPEHWATGSTGAPVLKDAAVAFDCKISDVQPRGTHSVLFCEVQASALAQDASGGLIWFERKFHPLASPL</sequence>
<dbReference type="PANTHER" id="PTHR30466">
    <property type="entry name" value="FLAVIN REDUCTASE"/>
    <property type="match status" value="1"/>
</dbReference>
<dbReference type="InterPro" id="IPR050268">
    <property type="entry name" value="NADH-dep_flavin_reductase"/>
</dbReference>
<dbReference type="eggNOG" id="COG1853">
    <property type="taxonomic scope" value="Bacteria"/>
</dbReference>
<name>A0A074THI9_9RHOB</name>
<dbReference type="STRING" id="1185766.SAMN05216224_103140"/>
<organism evidence="3 4">
    <name type="scientific">Thioclava dalianensis</name>
    <dbReference type="NCBI Taxonomy" id="1185766"/>
    <lineage>
        <taxon>Bacteria</taxon>
        <taxon>Pseudomonadati</taxon>
        <taxon>Pseudomonadota</taxon>
        <taxon>Alphaproteobacteria</taxon>
        <taxon>Rhodobacterales</taxon>
        <taxon>Paracoccaceae</taxon>
        <taxon>Thioclava</taxon>
    </lineage>
</organism>
<dbReference type="GO" id="GO:0010181">
    <property type="term" value="F:FMN binding"/>
    <property type="evidence" value="ECO:0007669"/>
    <property type="project" value="InterPro"/>
</dbReference>
<feature type="domain" description="Flavin reductase like" evidence="2">
    <location>
        <begin position="17"/>
        <end position="162"/>
    </location>
</feature>
<dbReference type="OrthoDB" id="9789254at2"/>
<accession>A0A074THI9</accession>
<reference evidence="3 4" key="1">
    <citation type="submission" date="2014-03" db="EMBL/GenBank/DDBJ databases">
        <title>The draft genome sequence of Thioclava dalianensis DLFJ1-1.</title>
        <authorList>
            <person name="Lai Q."/>
            <person name="Shao Z."/>
        </authorList>
    </citation>
    <scope>NUCLEOTIDE SEQUENCE [LARGE SCALE GENOMIC DNA]</scope>
    <source>
        <strain evidence="3 4">DLFJ1-1</strain>
    </source>
</reference>
<evidence type="ECO:0000256" key="1">
    <source>
        <dbReference type="ARBA" id="ARBA00023002"/>
    </source>
</evidence>
<dbReference type="InterPro" id="IPR002563">
    <property type="entry name" value="Flavin_Rdtase-like_dom"/>
</dbReference>
<evidence type="ECO:0000259" key="2">
    <source>
        <dbReference type="SMART" id="SM00903"/>
    </source>
</evidence>
<keyword evidence="4" id="KW-1185">Reference proteome</keyword>
<proteinExistence type="predicted"/>
<dbReference type="GO" id="GO:0042602">
    <property type="term" value="F:riboflavin reductase (NADPH) activity"/>
    <property type="evidence" value="ECO:0007669"/>
    <property type="project" value="TreeGrafter"/>
</dbReference>
<dbReference type="Pfam" id="PF01613">
    <property type="entry name" value="Flavin_Reduct"/>
    <property type="match status" value="1"/>
</dbReference>
<dbReference type="PANTHER" id="PTHR30466:SF1">
    <property type="entry name" value="FMN REDUCTASE (NADH) RUTF"/>
    <property type="match status" value="1"/>
</dbReference>
<evidence type="ECO:0000313" key="4">
    <source>
        <dbReference type="Proteomes" id="UP000027725"/>
    </source>
</evidence>
<dbReference type="AlphaFoldDB" id="A0A074THI9"/>
<comment type="caution">
    <text evidence="3">The sequence shown here is derived from an EMBL/GenBank/DDBJ whole genome shotgun (WGS) entry which is preliminary data.</text>
</comment>
<protein>
    <submittedName>
        <fullName evidence="3">FMN reductase</fullName>
    </submittedName>
</protein>
<dbReference type="InterPro" id="IPR012349">
    <property type="entry name" value="Split_barrel_FMN-bd"/>
</dbReference>
<dbReference type="EMBL" id="JHEH01000003">
    <property type="protein sequence ID" value="KEP71124.1"/>
    <property type="molecule type" value="Genomic_DNA"/>
</dbReference>
<gene>
    <name evidence="3" type="ORF">DL1_10770</name>
</gene>